<feature type="transmembrane region" description="Helical" evidence="2">
    <location>
        <begin position="280"/>
        <end position="299"/>
    </location>
</feature>
<evidence type="ECO:0000313" key="3">
    <source>
        <dbReference type="EMBL" id="SCU71192.1"/>
    </source>
</evidence>
<feature type="compositionally biased region" description="Gly residues" evidence="1">
    <location>
        <begin position="80"/>
        <end position="91"/>
    </location>
</feature>
<feature type="region of interest" description="Disordered" evidence="1">
    <location>
        <begin position="33"/>
        <end position="91"/>
    </location>
</feature>
<proteinExistence type="predicted"/>
<keyword evidence="2" id="KW-1133">Transmembrane helix</keyword>
<reference evidence="3" key="1">
    <citation type="submission" date="2016-09" db="EMBL/GenBank/DDBJ databases">
        <authorList>
            <person name="Hebert L."/>
            <person name="Moumen B."/>
        </authorList>
    </citation>
    <scope>NUCLEOTIDE SEQUENCE [LARGE SCALE GENOMIC DNA]</scope>
    <source>
        <strain evidence="3">OVI</strain>
    </source>
</reference>
<evidence type="ECO:0000256" key="1">
    <source>
        <dbReference type="SAM" id="MobiDB-lite"/>
    </source>
</evidence>
<name>A0A1G4IFX9_TRYEQ</name>
<gene>
    <name evidence="3" type="ORF">TEOVI_000277200</name>
</gene>
<feature type="transmembrane region" description="Helical" evidence="2">
    <location>
        <begin position="238"/>
        <end position="260"/>
    </location>
</feature>
<protein>
    <submittedName>
        <fullName evidence="3">Amastin surface glycoprotein, putative</fullName>
    </submittedName>
</protein>
<feature type="transmembrane region" description="Helical" evidence="2">
    <location>
        <begin position="114"/>
        <end position="135"/>
    </location>
</feature>
<dbReference type="AlphaFoldDB" id="A0A1G4IFX9"/>
<sequence>MHGGANSAVASVHVDPTAQLQYNRQRGTEAYAECEYSDGSADENNRYPQRGQPPQTHETAAVSITDNRQQSNMTPRAHAGGTGGGGGGGGSTMRRNVINRFDYGIISPSDARSLFLGASLLNIFFAILGTSLSQLDEVGGACFTFWGYKTDCDSVSYTIRTQLLPCAPIRGRLQTGAAFSIISICLLASIIYLYIRSALAKYMSQYNAEGQTPARRMESRSGILPAEDSIVASNKWTIVAVGGVVVLCEVISWAMTISVYVSRFCEDASLDRNKVYGPGFALLIVGTLLFLMALVVFALRA</sequence>
<evidence type="ECO:0000256" key="2">
    <source>
        <dbReference type="SAM" id="Phobius"/>
    </source>
</evidence>
<organism evidence="3 4">
    <name type="scientific">Trypanosoma equiperdum</name>
    <dbReference type="NCBI Taxonomy" id="5694"/>
    <lineage>
        <taxon>Eukaryota</taxon>
        <taxon>Discoba</taxon>
        <taxon>Euglenozoa</taxon>
        <taxon>Kinetoplastea</taxon>
        <taxon>Metakinetoplastina</taxon>
        <taxon>Trypanosomatida</taxon>
        <taxon>Trypanosomatidae</taxon>
        <taxon>Trypanosoma</taxon>
    </lineage>
</organism>
<dbReference type="Pfam" id="PF07344">
    <property type="entry name" value="Amastin"/>
    <property type="match status" value="1"/>
</dbReference>
<keyword evidence="2" id="KW-0812">Transmembrane</keyword>
<keyword evidence="2" id="KW-0472">Membrane</keyword>
<dbReference type="VEuPathDB" id="TriTrypDB:TEOVI_000277200"/>
<accession>A0A1G4IFX9</accession>
<dbReference type="GeneID" id="92376712"/>
<feature type="transmembrane region" description="Helical" evidence="2">
    <location>
        <begin position="177"/>
        <end position="195"/>
    </location>
</feature>
<dbReference type="PANTHER" id="PTHR33297">
    <property type="entry name" value="AMASTIN-LIKE SURFACE PROTEIN-LIKE PROTEIN-RELATED"/>
    <property type="match status" value="1"/>
</dbReference>
<comment type="caution">
    <text evidence="3">The sequence shown here is derived from an EMBL/GenBank/DDBJ whole genome shotgun (WGS) entry which is preliminary data.</text>
</comment>
<dbReference type="Proteomes" id="UP000195570">
    <property type="component" value="Unassembled WGS sequence"/>
</dbReference>
<feature type="compositionally biased region" description="Polar residues" evidence="1">
    <location>
        <begin position="52"/>
        <end position="74"/>
    </location>
</feature>
<keyword evidence="4" id="KW-1185">Reference proteome</keyword>
<dbReference type="EMBL" id="CZPT02001585">
    <property type="protein sequence ID" value="SCU71192.1"/>
    <property type="molecule type" value="Genomic_DNA"/>
</dbReference>
<dbReference type="InterPro" id="IPR009944">
    <property type="entry name" value="Amastin"/>
</dbReference>
<evidence type="ECO:0000313" key="4">
    <source>
        <dbReference type="Proteomes" id="UP000195570"/>
    </source>
</evidence>
<dbReference type="RefSeq" id="XP_067081894.1">
    <property type="nucleotide sequence ID" value="XM_067225793.1"/>
</dbReference>
<dbReference type="PANTHER" id="PTHR33297:SF4">
    <property type="entry name" value="AMASTIN"/>
    <property type="match status" value="1"/>
</dbReference>